<name>A0AAI9YG48_9PEZI</name>
<dbReference type="AlphaFoldDB" id="A0AAI9YG48"/>
<proteinExistence type="predicted"/>
<reference evidence="2 3" key="1">
    <citation type="submission" date="2016-10" db="EMBL/GenBank/DDBJ databases">
        <title>The genome sequence of Colletotrichum fioriniae PJ7.</title>
        <authorList>
            <person name="Baroncelli R."/>
        </authorList>
    </citation>
    <scope>NUCLEOTIDE SEQUENCE [LARGE SCALE GENOMIC DNA]</scope>
    <source>
        <strain evidence="2 3">IMI 309622</strain>
    </source>
</reference>
<dbReference type="EMBL" id="MOOE01000028">
    <property type="protein sequence ID" value="KAK1507877.1"/>
    <property type="molecule type" value="Genomic_DNA"/>
</dbReference>
<accession>A0AAI9YG48</accession>
<evidence type="ECO:0000256" key="1">
    <source>
        <dbReference type="SAM" id="MobiDB-lite"/>
    </source>
</evidence>
<comment type="caution">
    <text evidence="2">The sequence shown here is derived from an EMBL/GenBank/DDBJ whole genome shotgun (WGS) entry which is preliminary data.</text>
</comment>
<feature type="non-terminal residue" evidence="2">
    <location>
        <position position="1"/>
    </location>
</feature>
<sequence length="115" mass="12828">LTPSRWVGWLATRKRVLLFAVDIWSQVAISIRLLAVDLAEALARMREGNHRKGNGCSVLGLCVRLQSRTCRGDSWNNDSEVFVGSEQVSVGWTRQRGRSRGSAGTRGIHSRHMPN</sequence>
<dbReference type="RefSeq" id="XP_060305084.1">
    <property type="nucleotide sequence ID" value="XM_060464320.1"/>
</dbReference>
<feature type="region of interest" description="Disordered" evidence="1">
    <location>
        <begin position="93"/>
        <end position="115"/>
    </location>
</feature>
<organism evidence="2 3">
    <name type="scientific">Colletotrichum costaricense</name>
    <dbReference type="NCBI Taxonomy" id="1209916"/>
    <lineage>
        <taxon>Eukaryota</taxon>
        <taxon>Fungi</taxon>
        <taxon>Dikarya</taxon>
        <taxon>Ascomycota</taxon>
        <taxon>Pezizomycotina</taxon>
        <taxon>Sordariomycetes</taxon>
        <taxon>Hypocreomycetidae</taxon>
        <taxon>Glomerellales</taxon>
        <taxon>Glomerellaceae</taxon>
        <taxon>Colletotrichum</taxon>
        <taxon>Colletotrichum acutatum species complex</taxon>
    </lineage>
</organism>
<evidence type="ECO:0000313" key="2">
    <source>
        <dbReference type="EMBL" id="KAK1507877.1"/>
    </source>
</evidence>
<evidence type="ECO:0000313" key="3">
    <source>
        <dbReference type="Proteomes" id="UP001240678"/>
    </source>
</evidence>
<dbReference type="GeneID" id="85347867"/>
<keyword evidence="3" id="KW-1185">Reference proteome</keyword>
<protein>
    <submittedName>
        <fullName evidence="2">Uncharacterized protein</fullName>
    </submittedName>
</protein>
<gene>
    <name evidence="2" type="ORF">CCOS01_16183</name>
</gene>
<dbReference type="Proteomes" id="UP001240678">
    <property type="component" value="Unassembled WGS sequence"/>
</dbReference>